<evidence type="ECO:0000313" key="5">
    <source>
        <dbReference type="EMBL" id="REI42295.1"/>
    </source>
</evidence>
<dbReference type="EMBL" id="QUAJ01000005">
    <property type="protein sequence ID" value="REI42295.1"/>
    <property type="molecule type" value="Genomic_DNA"/>
</dbReference>
<dbReference type="CDD" id="cd06225">
    <property type="entry name" value="HAMP"/>
    <property type="match status" value="1"/>
</dbReference>
<reference evidence="5 6" key="1">
    <citation type="submission" date="2018-08" db="EMBL/GenBank/DDBJ databases">
        <title>Draft genome sequence of Psychrilyobacter sp. strain SD5 isolated from Black Sea water.</title>
        <authorList>
            <person name="Yadav S."/>
            <person name="Villanueva L."/>
            <person name="Damste J.S.S."/>
        </authorList>
    </citation>
    <scope>NUCLEOTIDE SEQUENCE [LARGE SCALE GENOMIC DNA]</scope>
    <source>
        <strain evidence="5 6">SD5</strain>
    </source>
</reference>
<protein>
    <submittedName>
        <fullName evidence="5">HD domain-containing protein</fullName>
    </submittedName>
</protein>
<comment type="caution">
    <text evidence="5">The sequence shown here is derived from an EMBL/GenBank/DDBJ whole genome shotgun (WGS) entry which is preliminary data.</text>
</comment>
<feature type="transmembrane region" description="Helical" evidence="2">
    <location>
        <begin position="161"/>
        <end position="181"/>
    </location>
</feature>
<dbReference type="PANTHER" id="PTHR45228:SF5">
    <property type="entry name" value="CYCLIC DI-GMP PHOSPHODIESTERASE VC_1348-RELATED"/>
    <property type="match status" value="1"/>
</dbReference>
<gene>
    <name evidence="5" type="ORF">DYH56_04155</name>
</gene>
<keyword evidence="2" id="KW-1133">Transmembrane helix</keyword>
<dbReference type="PANTHER" id="PTHR45228">
    <property type="entry name" value="CYCLIC DI-GMP PHOSPHODIESTERASE TM_0186-RELATED"/>
    <property type="match status" value="1"/>
</dbReference>
<dbReference type="Gene3D" id="6.10.340.10">
    <property type="match status" value="1"/>
</dbReference>
<dbReference type="InterPro" id="IPR029151">
    <property type="entry name" value="Sensor-like_sf"/>
</dbReference>
<dbReference type="Pfam" id="PF13487">
    <property type="entry name" value="HD_5"/>
    <property type="match status" value="1"/>
</dbReference>
<dbReference type="CDD" id="cd00077">
    <property type="entry name" value="HDc"/>
    <property type="match status" value="1"/>
</dbReference>
<sequence>MVNIFLTFSLTENIFHNYFEKQVKDQVSSTLSGLDFGISILLDKGDLNSIQRMVEKIGAYSFIKIIRVYDLHNKIISSNDKGEINKKIKIEIVDKVIRENRLQNINSNLKEKKLEVAVPIKGTAYSKANKNDIMGVVFVQANTSSFEGILLKYQDLFIKKYIVSGTLLLLGILLLLVYKIFLPITKLSNAVNEVSDGDYKHEIIHNSHEEFSYLIQNFNSMIKRINARDMELKQVKSKLEEQNGVLEQKVDERTKELVQTQEVTIKSLAVLAETRDNETGMHVYRTKNYVRILAEHLKDHPRFSSYLNETNIELIVNSAQLHDIGKVGIPDRILRKKGKLTKDEFEEMKKHVIYGRDSILKAEKTMGTNSFLRFAKEIAYSHHEKWDGSGYPEGLAGEKIPICARLMAMADVYDALMSKRHYKEAFTHEEAVKIITAGDGRTMPEHFDPCVLESFKELNHKFKEIFLRFPERNS</sequence>
<dbReference type="InterPro" id="IPR052020">
    <property type="entry name" value="Cyclic_di-GMP/3'3'-cGAMP_PDE"/>
</dbReference>
<dbReference type="SUPFAM" id="SSF109604">
    <property type="entry name" value="HD-domain/PDEase-like"/>
    <property type="match status" value="1"/>
</dbReference>
<dbReference type="PROSITE" id="PS51832">
    <property type="entry name" value="HD_GYP"/>
    <property type="match status" value="1"/>
</dbReference>
<dbReference type="InterPro" id="IPR003660">
    <property type="entry name" value="HAMP_dom"/>
</dbReference>
<dbReference type="SUPFAM" id="SSF103190">
    <property type="entry name" value="Sensory domain-like"/>
    <property type="match status" value="1"/>
</dbReference>
<accession>A0ABX9KJF5</accession>
<evidence type="ECO:0000313" key="6">
    <source>
        <dbReference type="Proteomes" id="UP000263486"/>
    </source>
</evidence>
<evidence type="ECO:0000259" key="3">
    <source>
        <dbReference type="PROSITE" id="PS50885"/>
    </source>
</evidence>
<dbReference type="PROSITE" id="PS50885">
    <property type="entry name" value="HAMP"/>
    <property type="match status" value="1"/>
</dbReference>
<evidence type="ECO:0000256" key="2">
    <source>
        <dbReference type="SAM" id="Phobius"/>
    </source>
</evidence>
<evidence type="ECO:0000256" key="1">
    <source>
        <dbReference type="SAM" id="Coils"/>
    </source>
</evidence>
<dbReference type="InterPro" id="IPR003607">
    <property type="entry name" value="HD/PDEase_dom"/>
</dbReference>
<name>A0ABX9KJF5_9FUSO</name>
<dbReference type="SUPFAM" id="SSF158472">
    <property type="entry name" value="HAMP domain-like"/>
    <property type="match status" value="1"/>
</dbReference>
<feature type="domain" description="HAMP" evidence="3">
    <location>
        <begin position="178"/>
        <end position="230"/>
    </location>
</feature>
<dbReference type="Gene3D" id="1.10.3210.10">
    <property type="entry name" value="Hypothetical protein af1432"/>
    <property type="match status" value="1"/>
</dbReference>
<keyword evidence="1" id="KW-0175">Coiled coil</keyword>
<feature type="domain" description="HD-GYP" evidence="4">
    <location>
        <begin position="257"/>
        <end position="471"/>
    </location>
</feature>
<proteinExistence type="predicted"/>
<dbReference type="Gene3D" id="3.30.450.290">
    <property type="match status" value="1"/>
</dbReference>
<keyword evidence="2" id="KW-0812">Transmembrane</keyword>
<feature type="coiled-coil region" evidence="1">
    <location>
        <begin position="222"/>
        <end position="256"/>
    </location>
</feature>
<dbReference type="SMART" id="SM00471">
    <property type="entry name" value="HDc"/>
    <property type="match status" value="1"/>
</dbReference>
<dbReference type="Proteomes" id="UP000263486">
    <property type="component" value="Unassembled WGS sequence"/>
</dbReference>
<dbReference type="InterPro" id="IPR037522">
    <property type="entry name" value="HD_GYP_dom"/>
</dbReference>
<evidence type="ECO:0000259" key="4">
    <source>
        <dbReference type="PROSITE" id="PS51832"/>
    </source>
</evidence>
<keyword evidence="2" id="KW-0472">Membrane</keyword>
<keyword evidence="6" id="KW-1185">Reference proteome</keyword>
<organism evidence="5 6">
    <name type="scientific">Psychrilyobacter piezotolerans</name>
    <dbReference type="NCBI Taxonomy" id="2293438"/>
    <lineage>
        <taxon>Bacteria</taxon>
        <taxon>Fusobacteriati</taxon>
        <taxon>Fusobacteriota</taxon>
        <taxon>Fusobacteriia</taxon>
        <taxon>Fusobacteriales</taxon>
        <taxon>Fusobacteriaceae</taxon>
        <taxon>Psychrilyobacter</taxon>
    </lineage>
</organism>